<name>A0A3A4KFV7_9NOCA</name>
<dbReference type="AlphaFoldDB" id="A0A3A4KFV7"/>
<comment type="caution">
    <text evidence="2">The sequence shown here is derived from an EMBL/GenBank/DDBJ whole genome shotgun (WGS) entry which is preliminary data.</text>
</comment>
<gene>
    <name evidence="2" type="ORF">D5S18_18890</name>
</gene>
<keyword evidence="3" id="KW-1185">Reference proteome</keyword>
<feature type="compositionally biased region" description="Low complexity" evidence="1">
    <location>
        <begin position="14"/>
        <end position="24"/>
    </location>
</feature>
<organism evidence="2 3">
    <name type="scientific">Nocardia panacis</name>
    <dbReference type="NCBI Taxonomy" id="2340916"/>
    <lineage>
        <taxon>Bacteria</taxon>
        <taxon>Bacillati</taxon>
        <taxon>Actinomycetota</taxon>
        <taxon>Actinomycetes</taxon>
        <taxon>Mycobacteriales</taxon>
        <taxon>Nocardiaceae</taxon>
        <taxon>Nocardia</taxon>
    </lineage>
</organism>
<evidence type="ECO:0000313" key="3">
    <source>
        <dbReference type="Proteomes" id="UP000266677"/>
    </source>
</evidence>
<evidence type="ECO:0000313" key="2">
    <source>
        <dbReference type="EMBL" id="RJO73319.1"/>
    </source>
</evidence>
<dbReference type="EMBL" id="QZFU01000023">
    <property type="protein sequence ID" value="RJO73319.1"/>
    <property type="molecule type" value="Genomic_DNA"/>
</dbReference>
<reference evidence="2 3" key="1">
    <citation type="submission" date="2018-09" db="EMBL/GenBank/DDBJ databases">
        <title>YIM PH21274 draft genome.</title>
        <authorList>
            <person name="Miao C."/>
        </authorList>
    </citation>
    <scope>NUCLEOTIDE SEQUENCE [LARGE SCALE GENOMIC DNA]</scope>
    <source>
        <strain evidence="2 3">YIM PH 21724</strain>
    </source>
</reference>
<sequence length="63" mass="6847">MPPPKIATARSESVARAPDPRAAVAVNAAAVPRTARRETTELSMRRIYLANRISRRETSLSTG</sequence>
<dbReference type="Proteomes" id="UP000266677">
    <property type="component" value="Unassembled WGS sequence"/>
</dbReference>
<protein>
    <submittedName>
        <fullName evidence="2">Uncharacterized protein</fullName>
    </submittedName>
</protein>
<proteinExistence type="predicted"/>
<accession>A0A3A4KFV7</accession>
<evidence type="ECO:0000256" key="1">
    <source>
        <dbReference type="SAM" id="MobiDB-lite"/>
    </source>
</evidence>
<feature type="region of interest" description="Disordered" evidence="1">
    <location>
        <begin position="1"/>
        <end position="24"/>
    </location>
</feature>